<accession>E1YLK5</accession>
<evidence type="ECO:0000313" key="1">
    <source>
        <dbReference type="EMBL" id="CBX30988.1"/>
    </source>
</evidence>
<name>E1YLK5_9BACT</name>
<sequence>MRFDPDEAFDFGKSYIILERIQLAIKKEVTLTATIAFGLPSKLNDRLFGAGELNGIINTYDKKLLKPEFTKNSQQIQDNLIRVSLTLGTEGISGQLDNFDLINRKKLEAVTKGLTSFIVEESNALIIDFDTLANNKSTKETKGRYGKISIEKPKFVLNLKNGAFSVSGGFRILSEHLKLPVRGVVEKIGALLPLNEAGSAVLKELSKQMTDAISIKSIDFIKDNKLDLTEIENHFKQFLPEKDQKQEFFPIEFRDLIAEKSDEIVKYFPNRFKEFLSVKIPQELYFKFEMTADKSLSFAVEVLENKNKKNKDFSDYIQFLVPDFTTVVPVNWYGIRLRKIGFGTALFNQCFRLDLSVEIEQFNLIQMIAGNEISQLRNKDTKLDFILPDPDKFCQTFKANNLVVIIFLLKIPAPVPVIPIPVPLFYDRLYMKHCGIDGLDSEFNVESPYPELNIIKGFKELSDCINFFKNDDSVLPVPSHALAETGNKDNSDSLLRPFEAGPIYLELPGIIGYEKNSKNKIRLDFSDRRDFNALDIIHLYTNALKYSVLSLKEKMPYSIPIYKTDLREQPVNYLLTYLPAKQRMGSVDVVLFALFDISFTWAMITPDEFNNTYKPGSKAIITSGIMAQEEQGVVLFLEGAFKVVGEVSINVALINVLNESTGLTTDIEFNTYVADILQLHLWGALKVNPEAKQDMFMLAGASSFKLWDICVMKGSFKLVADSDPLIEFSGLLDLFPDESSPVKLYTGQSKGKKGPAIGHIDKKGILYKGGIHLEAGSFYLGGSTQVIADEKQNIWDITLNCSKTDIKLKVFAENDSLLIKGYADSVIRIGNDISITADSTGLKGPETTIILKRINGLLSLDTFRFDGAISILGNLSNTQININHDQFSLSTKTEIAGIGSILEITGENLLDVSSYNLSGTLDLTEFNKFVEGFLEPFQINTADAINKIGKVDAAVADLVEMQRKKDFIIQMDNKYSKRKGFDGFDYVVPPIFHIKYWVNLSKQKISPGPAWKVAENLKKADRIRQQETYNLSGINWTDEDVKEVKQYWQYRKDLGIETVYPKRNDFDRWIKGTISDLTNKVKNAENNILNEIKNISNNFNHILKDLHIDSIVSDQVNNTFNQTITELKKINDELARCIKNKIMIVRIDEIKYSNLSISALKSKKFTANVTYSFLGREPSVLNNININPDDPALLITNICKEVLSL</sequence>
<proteinExistence type="predicted"/>
<reference evidence="1" key="1">
    <citation type="journal article" date="2011" name="Environ. Microbiol.">
        <title>Genomic insights into the metabolic potential of the polycyclic aromatic hydrocarbon degrading sulfate-reducing Deltaproteobacterium N47.</title>
        <authorList>
            <person name="Bergmann F."/>
            <person name="Selesi D."/>
            <person name="Weinmaier T."/>
            <person name="Tischler P."/>
            <person name="Rattei T."/>
            <person name="Meckenstock R.U."/>
        </authorList>
    </citation>
    <scope>NUCLEOTIDE SEQUENCE</scope>
</reference>
<organism evidence="1">
    <name type="scientific">uncultured Desulfobacterium sp</name>
    <dbReference type="NCBI Taxonomy" id="201089"/>
    <lineage>
        <taxon>Bacteria</taxon>
        <taxon>Pseudomonadati</taxon>
        <taxon>Thermodesulfobacteriota</taxon>
        <taxon>Desulfobacteria</taxon>
        <taxon>Desulfobacterales</taxon>
        <taxon>Desulfobacteriaceae</taxon>
        <taxon>Desulfobacterium</taxon>
        <taxon>environmental samples</taxon>
    </lineage>
</organism>
<protein>
    <submittedName>
        <fullName evidence="1">Uncharacterized protein</fullName>
    </submittedName>
</protein>
<gene>
    <name evidence="1" type="ORF">N47_E45000</name>
</gene>
<dbReference type="EMBL" id="FR695877">
    <property type="protein sequence ID" value="CBX30988.1"/>
    <property type="molecule type" value="Genomic_DNA"/>
</dbReference>
<dbReference type="AlphaFoldDB" id="E1YLK5"/>